<evidence type="ECO:0000256" key="7">
    <source>
        <dbReference type="ARBA" id="ARBA00022618"/>
    </source>
</evidence>
<dbReference type="PANTHER" id="PTHR28216:SF1">
    <property type="entry name" value="DASH COMPLEX SUBUNIT DUO1"/>
    <property type="match status" value="1"/>
</dbReference>
<keyword evidence="7" id="KW-0132">Cell division</keyword>
<keyword evidence="15" id="KW-0131">Cell cycle</keyword>
<evidence type="ECO:0000256" key="13">
    <source>
        <dbReference type="ARBA" id="ARBA00023212"/>
    </source>
</evidence>
<evidence type="ECO:0000256" key="4">
    <source>
        <dbReference type="ARBA" id="ARBA00005366"/>
    </source>
</evidence>
<gene>
    <name evidence="21" type="ORF">MFLAVUS_000065</name>
</gene>
<evidence type="ECO:0000256" key="17">
    <source>
        <dbReference type="ARBA" id="ARBA00044152"/>
    </source>
</evidence>
<name>A0ABP9YIN5_9FUNG</name>
<evidence type="ECO:0000256" key="6">
    <source>
        <dbReference type="ARBA" id="ARBA00022490"/>
    </source>
</evidence>
<organism evidence="21 22">
    <name type="scientific">Mucor flavus</name>
    <dbReference type="NCBI Taxonomy" id="439312"/>
    <lineage>
        <taxon>Eukaryota</taxon>
        <taxon>Fungi</taxon>
        <taxon>Fungi incertae sedis</taxon>
        <taxon>Mucoromycota</taxon>
        <taxon>Mucoromycotina</taxon>
        <taxon>Mucoromycetes</taxon>
        <taxon>Mucorales</taxon>
        <taxon>Mucorineae</taxon>
        <taxon>Mucoraceae</taxon>
        <taxon>Mucor</taxon>
    </lineage>
</organism>
<comment type="subcellular location">
    <subcellularLocation>
        <location evidence="3">Chromosome</location>
        <location evidence="3">Centromere</location>
        <location evidence="3">Kinetochore</location>
    </subcellularLocation>
    <subcellularLocation>
        <location evidence="2">Cytoplasm</location>
        <location evidence="2">Cytoskeleton</location>
        <location evidence="2">Spindle</location>
    </subcellularLocation>
    <subcellularLocation>
        <location evidence="1">Nucleus</location>
    </subcellularLocation>
</comment>
<evidence type="ECO:0000256" key="3">
    <source>
        <dbReference type="ARBA" id="ARBA00004629"/>
    </source>
</evidence>
<accession>A0ABP9YIN5</accession>
<evidence type="ECO:0000256" key="19">
    <source>
        <dbReference type="SAM" id="Coils"/>
    </source>
</evidence>
<keyword evidence="6" id="KW-0963">Cytoplasm</keyword>
<evidence type="ECO:0000256" key="2">
    <source>
        <dbReference type="ARBA" id="ARBA00004186"/>
    </source>
</evidence>
<keyword evidence="22" id="KW-1185">Reference proteome</keyword>
<keyword evidence="10" id="KW-0159">Chromosome partition</keyword>
<evidence type="ECO:0000256" key="15">
    <source>
        <dbReference type="ARBA" id="ARBA00023306"/>
    </source>
</evidence>
<evidence type="ECO:0000256" key="14">
    <source>
        <dbReference type="ARBA" id="ARBA00023242"/>
    </source>
</evidence>
<keyword evidence="13" id="KW-0206">Cytoskeleton</keyword>
<evidence type="ECO:0000256" key="5">
    <source>
        <dbReference type="ARBA" id="ARBA00022454"/>
    </source>
</evidence>
<dbReference type="EMBL" id="BAABUK010000002">
    <property type="protein sequence ID" value="GAA5806717.1"/>
    <property type="molecule type" value="Genomic_DNA"/>
</dbReference>
<dbReference type="Proteomes" id="UP001473302">
    <property type="component" value="Unassembled WGS sequence"/>
</dbReference>
<evidence type="ECO:0000256" key="1">
    <source>
        <dbReference type="ARBA" id="ARBA00004123"/>
    </source>
</evidence>
<feature type="coiled-coil region" evidence="19">
    <location>
        <begin position="47"/>
        <end position="77"/>
    </location>
</feature>
<protein>
    <recommendedName>
        <fullName evidence="17">DASH complex subunit DUO1</fullName>
    </recommendedName>
    <alternativeName>
        <fullName evidence="18">Outer kinetochore protein DUO1</fullName>
    </alternativeName>
</protein>
<evidence type="ECO:0000256" key="8">
    <source>
        <dbReference type="ARBA" id="ARBA00022701"/>
    </source>
</evidence>
<evidence type="ECO:0000256" key="11">
    <source>
        <dbReference type="ARBA" id="ARBA00022838"/>
    </source>
</evidence>
<comment type="caution">
    <text evidence="21">The sequence shown here is derived from an EMBL/GenBank/DDBJ whole genome shotgun (WGS) entry which is preliminary data.</text>
</comment>
<evidence type="ECO:0000313" key="22">
    <source>
        <dbReference type="Proteomes" id="UP001473302"/>
    </source>
</evidence>
<proteinExistence type="inferred from homology"/>
<keyword evidence="16" id="KW-0137">Centromere</keyword>
<evidence type="ECO:0000256" key="18">
    <source>
        <dbReference type="ARBA" id="ARBA00044358"/>
    </source>
</evidence>
<dbReference type="Pfam" id="PF08651">
    <property type="entry name" value="DASH_Duo1"/>
    <property type="match status" value="1"/>
</dbReference>
<evidence type="ECO:0000256" key="20">
    <source>
        <dbReference type="SAM" id="MobiDB-lite"/>
    </source>
</evidence>
<comment type="similarity">
    <text evidence="4">Belongs to the DASH complex DUO1 family.</text>
</comment>
<feature type="region of interest" description="Disordered" evidence="20">
    <location>
        <begin position="109"/>
        <end position="141"/>
    </location>
</feature>
<keyword evidence="11" id="KW-0995">Kinetochore</keyword>
<reference evidence="21 22" key="1">
    <citation type="submission" date="2024-04" db="EMBL/GenBank/DDBJ databases">
        <title>genome sequences of Mucor flavus KT1a and Helicostylum pulchrum KT1b strains isolated from the surface of a dry-aged beef.</title>
        <authorList>
            <person name="Toyotome T."/>
            <person name="Hosono M."/>
            <person name="Torimaru M."/>
            <person name="Fukuda K."/>
            <person name="Mikami N."/>
        </authorList>
    </citation>
    <scope>NUCLEOTIDE SEQUENCE [LARGE SCALE GENOMIC DNA]</scope>
    <source>
        <strain evidence="21 22">KT1a</strain>
    </source>
</reference>
<evidence type="ECO:0000256" key="16">
    <source>
        <dbReference type="ARBA" id="ARBA00023328"/>
    </source>
</evidence>
<evidence type="ECO:0000256" key="10">
    <source>
        <dbReference type="ARBA" id="ARBA00022829"/>
    </source>
</evidence>
<keyword evidence="14" id="KW-0539">Nucleus</keyword>
<keyword evidence="9" id="KW-0498">Mitosis</keyword>
<evidence type="ECO:0000256" key="12">
    <source>
        <dbReference type="ARBA" id="ARBA00023054"/>
    </source>
</evidence>
<keyword evidence="5" id="KW-0158">Chromosome</keyword>
<sequence length="141" mass="16084">MDTDQDLSANHRQSILLKTSRRSTFLARPLDQSEPVYENPNNTPERNNELQQEYNNLQALNRTLGNISDNLEKTKHQLSHFNDTINGTNGLLDMWLKILGKTEETKALIENPDWHGSAPSNNDAHPATDENSHNKKRRLNG</sequence>
<keyword evidence="8" id="KW-0493">Microtubule</keyword>
<dbReference type="InterPro" id="IPR013960">
    <property type="entry name" value="DASH_Duo1"/>
</dbReference>
<keyword evidence="12 19" id="KW-0175">Coiled coil</keyword>
<dbReference type="PANTHER" id="PTHR28216">
    <property type="entry name" value="DASH COMPLEX SUBUNIT DUO1"/>
    <property type="match status" value="1"/>
</dbReference>
<evidence type="ECO:0000256" key="9">
    <source>
        <dbReference type="ARBA" id="ARBA00022776"/>
    </source>
</evidence>
<evidence type="ECO:0000313" key="21">
    <source>
        <dbReference type="EMBL" id="GAA5806717.1"/>
    </source>
</evidence>